<dbReference type="Proteomes" id="UP000010297">
    <property type="component" value="Unassembled WGS sequence"/>
</dbReference>
<organism evidence="1 2">
    <name type="scientific">Atlantibacter hermannii NBRC 105704</name>
    <dbReference type="NCBI Taxonomy" id="1115512"/>
    <lineage>
        <taxon>Bacteria</taxon>
        <taxon>Pseudomonadati</taxon>
        <taxon>Pseudomonadota</taxon>
        <taxon>Gammaproteobacteria</taxon>
        <taxon>Enterobacterales</taxon>
        <taxon>Enterobacteriaceae</taxon>
        <taxon>Atlantibacter</taxon>
    </lineage>
</organism>
<gene>
    <name evidence="1" type="ORF">EH105704_14_00240</name>
</gene>
<name>H5V5R4_ATLHE</name>
<dbReference type="EMBL" id="BAFF01000014">
    <property type="protein sequence ID" value="GAB53322.1"/>
    <property type="molecule type" value="Genomic_DNA"/>
</dbReference>
<evidence type="ECO:0000313" key="1">
    <source>
        <dbReference type="EMBL" id="GAB53322.1"/>
    </source>
</evidence>
<reference evidence="1 2" key="1">
    <citation type="submission" date="2012-02" db="EMBL/GenBank/DDBJ databases">
        <title>Whole genome shotgun sequence of Escherichia hermannii NBRC 105704.</title>
        <authorList>
            <person name="Yoshida I."/>
            <person name="Hosoyama A."/>
            <person name="Tsuchikane K."/>
            <person name="Katsumata H."/>
            <person name="Yamazaki S."/>
            <person name="Fujita N."/>
        </authorList>
    </citation>
    <scope>NUCLEOTIDE SEQUENCE [LARGE SCALE GENOMIC DNA]</scope>
    <source>
        <strain evidence="1 2">NBRC 105704</strain>
    </source>
</reference>
<evidence type="ECO:0000313" key="2">
    <source>
        <dbReference type="Proteomes" id="UP000010297"/>
    </source>
</evidence>
<sequence>MQHDEQTSQFSCQAMNTDASTALFAVIFLLNPGSITVSERAINGFIKEERRRSQY</sequence>
<accession>H5V5R4</accession>
<comment type="caution">
    <text evidence="1">The sequence shown here is derived from an EMBL/GenBank/DDBJ whole genome shotgun (WGS) entry which is preliminary data.</text>
</comment>
<dbReference type="AlphaFoldDB" id="H5V5R4"/>
<keyword evidence="2" id="KW-1185">Reference proteome</keyword>
<protein>
    <submittedName>
        <fullName evidence="1">Uncharacterized protein</fullName>
    </submittedName>
</protein>
<proteinExistence type="predicted"/>